<organism evidence="1 2">
    <name type="scientific">Clostridium brassicae</name>
    <dbReference type="NCBI Taxonomy" id="2999072"/>
    <lineage>
        <taxon>Bacteria</taxon>
        <taxon>Bacillati</taxon>
        <taxon>Bacillota</taxon>
        <taxon>Clostridia</taxon>
        <taxon>Eubacteriales</taxon>
        <taxon>Clostridiaceae</taxon>
        <taxon>Clostridium</taxon>
    </lineage>
</organism>
<comment type="caution">
    <text evidence="1">The sequence shown here is derived from an EMBL/GenBank/DDBJ whole genome shotgun (WGS) entry which is preliminary data.</text>
</comment>
<dbReference type="EMBL" id="JAPQFJ010000011">
    <property type="protein sequence ID" value="MCY6959264.1"/>
    <property type="molecule type" value="Genomic_DNA"/>
</dbReference>
<name>A0ABT4DAB8_9CLOT</name>
<proteinExistence type="predicted"/>
<evidence type="ECO:0008006" key="3">
    <source>
        <dbReference type="Google" id="ProtNLM"/>
    </source>
</evidence>
<keyword evidence="2" id="KW-1185">Reference proteome</keyword>
<evidence type="ECO:0000313" key="1">
    <source>
        <dbReference type="EMBL" id="MCY6959264.1"/>
    </source>
</evidence>
<dbReference type="RefSeq" id="WP_268061686.1">
    <property type="nucleotide sequence ID" value="NZ_JAPQFJ010000011.1"/>
</dbReference>
<dbReference type="Proteomes" id="UP001144612">
    <property type="component" value="Unassembled WGS sequence"/>
</dbReference>
<accession>A0ABT4DAB8</accession>
<protein>
    <recommendedName>
        <fullName evidence="3">DUF4264 domain-containing protein</fullName>
    </recommendedName>
</protein>
<sequence>MSKENIKVKFYYGDESFDKLIKKIILKKLSAYFFEENMNKICYGKDNSTTIIYQEKNKR</sequence>
<gene>
    <name evidence="1" type="ORF">OW729_11670</name>
</gene>
<reference evidence="1" key="1">
    <citation type="submission" date="2022-12" db="EMBL/GenBank/DDBJ databases">
        <title>Clostridium sp. nov., isolated from industrial wastewater.</title>
        <authorList>
            <person name="Jiayan W."/>
        </authorList>
    </citation>
    <scope>NUCLEOTIDE SEQUENCE</scope>
    <source>
        <strain evidence="1">ZC22-4</strain>
    </source>
</reference>
<evidence type="ECO:0000313" key="2">
    <source>
        <dbReference type="Proteomes" id="UP001144612"/>
    </source>
</evidence>